<reference evidence="2 3" key="1">
    <citation type="journal article" date="2018" name="Nat. Biotechnol.">
        <title>A standardized bacterial taxonomy based on genome phylogeny substantially revises the tree of life.</title>
        <authorList>
            <person name="Parks D.H."/>
            <person name="Chuvochina M."/>
            <person name="Waite D.W."/>
            <person name="Rinke C."/>
            <person name="Skarshewski A."/>
            <person name="Chaumeil P.A."/>
            <person name="Hugenholtz P."/>
        </authorList>
    </citation>
    <scope>NUCLEOTIDE SEQUENCE [LARGE SCALE GENOMIC DNA]</scope>
    <source>
        <strain evidence="2">UBA11306</strain>
    </source>
</reference>
<comment type="caution">
    <text evidence="2">The sequence shown here is derived from an EMBL/GenBank/DDBJ whole genome shotgun (WGS) entry which is preliminary data.</text>
</comment>
<dbReference type="STRING" id="1121105.GCA_000421665_01329"/>
<organism evidence="2 3">
    <name type="scientific">Bavariicoccus seileri</name>
    <dbReference type="NCBI Taxonomy" id="549685"/>
    <lineage>
        <taxon>Bacteria</taxon>
        <taxon>Bacillati</taxon>
        <taxon>Bacillota</taxon>
        <taxon>Bacilli</taxon>
        <taxon>Lactobacillales</taxon>
        <taxon>Enterococcaceae</taxon>
        <taxon>Bavariicoccus</taxon>
    </lineage>
</organism>
<feature type="transmembrane region" description="Helical" evidence="1">
    <location>
        <begin position="37"/>
        <end position="56"/>
    </location>
</feature>
<evidence type="ECO:0000256" key="1">
    <source>
        <dbReference type="SAM" id="Phobius"/>
    </source>
</evidence>
<gene>
    <name evidence="2" type="ORF">DIW15_00320</name>
</gene>
<evidence type="ECO:0000313" key="3">
    <source>
        <dbReference type="Proteomes" id="UP000262195"/>
    </source>
</evidence>
<dbReference type="EMBL" id="DQHO01000003">
    <property type="protein sequence ID" value="HCS93139.1"/>
    <property type="molecule type" value="Genomic_DNA"/>
</dbReference>
<protein>
    <submittedName>
        <fullName evidence="2">Holin</fullName>
    </submittedName>
</protein>
<dbReference type="AlphaFoldDB" id="A0A3D4S2V2"/>
<dbReference type="Pfam" id="PF16938">
    <property type="entry name" value="Phage_holin_Dp1"/>
    <property type="match status" value="1"/>
</dbReference>
<evidence type="ECO:0000313" key="2">
    <source>
        <dbReference type="EMBL" id="HCS93139.1"/>
    </source>
</evidence>
<dbReference type="Proteomes" id="UP000262195">
    <property type="component" value="Unassembled WGS sequence"/>
</dbReference>
<name>A0A3D4S2V2_9ENTE</name>
<feature type="transmembrane region" description="Helical" evidence="1">
    <location>
        <begin position="12"/>
        <end position="31"/>
    </location>
</feature>
<dbReference type="InterPro" id="IPR031612">
    <property type="entry name" value="Phage_holin_Dp1"/>
</dbReference>
<keyword evidence="1" id="KW-0472">Membrane</keyword>
<keyword evidence="1" id="KW-1133">Transmembrane helix</keyword>
<accession>A0A3D4S2V2</accession>
<proteinExistence type="predicted"/>
<keyword evidence="1" id="KW-0812">Transmembrane</keyword>
<sequence length="65" mass="7042">MSNKAYDTLKWIVVYLVPSLATFVGAIGASLNWDQTTVVVTIITATGAFLGGLIGYSNKQYNKEQ</sequence>